<dbReference type="InterPro" id="IPR029057">
    <property type="entry name" value="PRTase-like"/>
</dbReference>
<evidence type="ECO:0000256" key="6">
    <source>
        <dbReference type="ARBA" id="ARBA00011893"/>
    </source>
</evidence>
<dbReference type="RefSeq" id="WP_377248097.1">
    <property type="nucleotide sequence ID" value="NZ_JBHLXP010000005.1"/>
</dbReference>
<comment type="caution">
    <text evidence="13">The sequence shown here is derived from an EMBL/GenBank/DDBJ whole genome shotgun (WGS) entry which is preliminary data.</text>
</comment>
<dbReference type="InterPro" id="IPR005764">
    <property type="entry name" value="Ade_phspho_trans"/>
</dbReference>
<dbReference type="EC" id="2.4.2.7" evidence="6 11"/>
<evidence type="ECO:0000313" key="14">
    <source>
        <dbReference type="Proteomes" id="UP001589813"/>
    </source>
</evidence>
<dbReference type="NCBIfam" id="NF002632">
    <property type="entry name" value="PRK02304.1-1"/>
    <property type="match status" value="1"/>
</dbReference>
<protein>
    <recommendedName>
        <fullName evidence="6 11">Adenine phosphoribosyltransferase</fullName>
        <shortName evidence="11">APRT</shortName>
        <ecNumber evidence="6 11">2.4.2.7</ecNumber>
    </recommendedName>
</protein>
<comment type="pathway">
    <text evidence="4 11">Purine metabolism; AMP biosynthesis via salvage pathway; AMP from adenine: step 1/1.</text>
</comment>
<evidence type="ECO:0000256" key="5">
    <source>
        <dbReference type="ARBA" id="ARBA00008391"/>
    </source>
</evidence>
<evidence type="ECO:0000256" key="9">
    <source>
        <dbReference type="ARBA" id="ARBA00022679"/>
    </source>
</evidence>
<dbReference type="Gene3D" id="3.40.50.2020">
    <property type="match status" value="1"/>
</dbReference>
<dbReference type="InterPro" id="IPR050054">
    <property type="entry name" value="UPRTase/APRTase"/>
</dbReference>
<keyword evidence="9 11" id="KW-0808">Transferase</keyword>
<keyword evidence="7 11" id="KW-0963">Cytoplasm</keyword>
<evidence type="ECO:0000259" key="12">
    <source>
        <dbReference type="Pfam" id="PF00156"/>
    </source>
</evidence>
<evidence type="ECO:0000256" key="10">
    <source>
        <dbReference type="ARBA" id="ARBA00022726"/>
    </source>
</evidence>
<evidence type="ECO:0000256" key="2">
    <source>
        <dbReference type="ARBA" id="ARBA00003968"/>
    </source>
</evidence>
<comment type="subunit">
    <text evidence="11">Homodimer.</text>
</comment>
<gene>
    <name evidence="11 13" type="primary">apt</name>
    <name evidence="13" type="ORF">ACFFJP_19075</name>
</gene>
<name>A0ABV6BHP6_9GAMM</name>
<accession>A0ABV6BHP6</accession>
<evidence type="ECO:0000256" key="8">
    <source>
        <dbReference type="ARBA" id="ARBA00022676"/>
    </source>
</evidence>
<dbReference type="Proteomes" id="UP001589813">
    <property type="component" value="Unassembled WGS sequence"/>
</dbReference>
<evidence type="ECO:0000313" key="13">
    <source>
        <dbReference type="EMBL" id="MFC0050399.1"/>
    </source>
</evidence>
<dbReference type="PANTHER" id="PTHR32315">
    <property type="entry name" value="ADENINE PHOSPHORIBOSYLTRANSFERASE"/>
    <property type="match status" value="1"/>
</dbReference>
<comment type="subcellular location">
    <subcellularLocation>
        <location evidence="3 11">Cytoplasm</location>
    </subcellularLocation>
</comment>
<dbReference type="NCBIfam" id="NF002634">
    <property type="entry name" value="PRK02304.1-3"/>
    <property type="match status" value="1"/>
</dbReference>
<comment type="similarity">
    <text evidence="5 11">Belongs to the purine/pyrimidine phosphoribosyltransferase family.</text>
</comment>
<sequence length="182" mass="19730">MTHTELSRLLEQVIKSVQDYPKPGILFRDVTSLMQDGAAFAAVIDHLKQHYSGHGITKIVGTESRGFIFGAPLAYAMGVAFVPVRKPGKLPRETIAESYQLEYGQDTLEIHLDAIAPEDKVLLVDDLLATGGTIDATTKLVRRLGGQVTDATFVVNLPDLGGQLRLEALGLTIHSLVDFPGH</sequence>
<keyword evidence="10 11" id="KW-0660">Purine salvage</keyword>
<dbReference type="InterPro" id="IPR000836">
    <property type="entry name" value="PRTase_dom"/>
</dbReference>
<dbReference type="NCBIfam" id="NF002636">
    <property type="entry name" value="PRK02304.1-5"/>
    <property type="match status" value="1"/>
</dbReference>
<dbReference type="SUPFAM" id="SSF53271">
    <property type="entry name" value="PRTase-like"/>
    <property type="match status" value="1"/>
</dbReference>
<evidence type="ECO:0000256" key="4">
    <source>
        <dbReference type="ARBA" id="ARBA00004659"/>
    </source>
</evidence>
<reference evidence="13 14" key="1">
    <citation type="submission" date="2024-09" db="EMBL/GenBank/DDBJ databases">
        <authorList>
            <person name="Sun Q."/>
            <person name="Mori K."/>
        </authorList>
    </citation>
    <scope>NUCLEOTIDE SEQUENCE [LARGE SCALE GENOMIC DNA]</scope>
    <source>
        <strain evidence="13 14">KCTC 23315</strain>
    </source>
</reference>
<dbReference type="EMBL" id="JBHLXP010000005">
    <property type="protein sequence ID" value="MFC0050399.1"/>
    <property type="molecule type" value="Genomic_DNA"/>
</dbReference>
<comment type="catalytic activity">
    <reaction evidence="1 11">
        <text>AMP + diphosphate = 5-phospho-alpha-D-ribose 1-diphosphate + adenine</text>
        <dbReference type="Rhea" id="RHEA:16609"/>
        <dbReference type="ChEBI" id="CHEBI:16708"/>
        <dbReference type="ChEBI" id="CHEBI:33019"/>
        <dbReference type="ChEBI" id="CHEBI:58017"/>
        <dbReference type="ChEBI" id="CHEBI:456215"/>
        <dbReference type="EC" id="2.4.2.7"/>
    </reaction>
</comment>
<proteinExistence type="inferred from homology"/>
<evidence type="ECO:0000256" key="3">
    <source>
        <dbReference type="ARBA" id="ARBA00004496"/>
    </source>
</evidence>
<feature type="domain" description="Phosphoribosyltransferase" evidence="12">
    <location>
        <begin position="35"/>
        <end position="147"/>
    </location>
</feature>
<dbReference type="CDD" id="cd06223">
    <property type="entry name" value="PRTases_typeI"/>
    <property type="match status" value="1"/>
</dbReference>
<dbReference type="GO" id="GO:0003999">
    <property type="term" value="F:adenine phosphoribosyltransferase activity"/>
    <property type="evidence" value="ECO:0007669"/>
    <property type="project" value="UniProtKB-EC"/>
</dbReference>
<evidence type="ECO:0000256" key="1">
    <source>
        <dbReference type="ARBA" id="ARBA00000868"/>
    </source>
</evidence>
<comment type="function">
    <text evidence="2 11">Catalyzes a salvage reaction resulting in the formation of AMP, that is energically less costly than de novo synthesis.</text>
</comment>
<dbReference type="NCBIfam" id="TIGR01090">
    <property type="entry name" value="apt"/>
    <property type="match status" value="1"/>
</dbReference>
<dbReference type="Pfam" id="PF00156">
    <property type="entry name" value="Pribosyltran"/>
    <property type="match status" value="1"/>
</dbReference>
<evidence type="ECO:0000256" key="11">
    <source>
        <dbReference type="HAMAP-Rule" id="MF_00004"/>
    </source>
</evidence>
<evidence type="ECO:0000256" key="7">
    <source>
        <dbReference type="ARBA" id="ARBA00022490"/>
    </source>
</evidence>
<dbReference type="HAMAP" id="MF_00004">
    <property type="entry name" value="Aden_phosphoribosyltr"/>
    <property type="match status" value="1"/>
</dbReference>
<organism evidence="13 14">
    <name type="scientific">Rheinheimera tilapiae</name>
    <dbReference type="NCBI Taxonomy" id="875043"/>
    <lineage>
        <taxon>Bacteria</taxon>
        <taxon>Pseudomonadati</taxon>
        <taxon>Pseudomonadota</taxon>
        <taxon>Gammaproteobacteria</taxon>
        <taxon>Chromatiales</taxon>
        <taxon>Chromatiaceae</taxon>
        <taxon>Rheinheimera</taxon>
    </lineage>
</organism>
<keyword evidence="8 11" id="KW-0328">Glycosyltransferase</keyword>
<keyword evidence="14" id="KW-1185">Reference proteome</keyword>
<dbReference type="PANTHER" id="PTHR32315:SF3">
    <property type="entry name" value="ADENINE PHOSPHORIBOSYLTRANSFERASE"/>
    <property type="match status" value="1"/>
</dbReference>